<keyword evidence="4" id="KW-0963">Cytoplasm</keyword>
<evidence type="ECO:0000256" key="1">
    <source>
        <dbReference type="ARBA" id="ARBA00010520"/>
    </source>
</evidence>
<keyword evidence="4" id="KW-0131">Cell cycle</keyword>
<evidence type="ECO:0000256" key="3">
    <source>
        <dbReference type="ARBA" id="ARBA00023272"/>
    </source>
</evidence>
<dbReference type="InterPro" id="IPR006760">
    <property type="entry name" value="Endosulphine"/>
</dbReference>
<keyword evidence="7" id="KW-1185">Reference proteome</keyword>
<dbReference type="GO" id="GO:0004864">
    <property type="term" value="F:protein phosphatase inhibitor activity"/>
    <property type="evidence" value="ECO:0007669"/>
    <property type="project" value="UniProtKB-KW"/>
</dbReference>
<name>A0A9Q0RLP7_BLOTA</name>
<gene>
    <name evidence="6" type="ORF">RDWZM_004743</name>
</gene>
<keyword evidence="4" id="KW-0132">Cell division</keyword>
<proteinExistence type="inferred from homology"/>
<evidence type="ECO:0000256" key="5">
    <source>
        <dbReference type="SAM" id="MobiDB-lite"/>
    </source>
</evidence>
<dbReference type="GO" id="GO:0051301">
    <property type="term" value="P:cell division"/>
    <property type="evidence" value="ECO:0007669"/>
    <property type="project" value="UniProtKB-KW"/>
</dbReference>
<evidence type="ECO:0000313" key="6">
    <source>
        <dbReference type="EMBL" id="KAJ6218931.1"/>
    </source>
</evidence>
<feature type="region of interest" description="Disordered" evidence="5">
    <location>
        <begin position="1"/>
        <end position="24"/>
    </location>
</feature>
<keyword evidence="2 4" id="KW-0498">Mitosis</keyword>
<organism evidence="6 7">
    <name type="scientific">Blomia tropicalis</name>
    <name type="common">Mite</name>
    <dbReference type="NCBI Taxonomy" id="40697"/>
    <lineage>
        <taxon>Eukaryota</taxon>
        <taxon>Metazoa</taxon>
        <taxon>Ecdysozoa</taxon>
        <taxon>Arthropoda</taxon>
        <taxon>Chelicerata</taxon>
        <taxon>Arachnida</taxon>
        <taxon>Acari</taxon>
        <taxon>Acariformes</taxon>
        <taxon>Sarcoptiformes</taxon>
        <taxon>Astigmata</taxon>
        <taxon>Glycyphagoidea</taxon>
        <taxon>Echimyopodidae</taxon>
        <taxon>Blomia</taxon>
    </lineage>
</organism>
<comment type="function">
    <text evidence="4">Protein phosphatase inhibitor that specifically inhibits protein phosphatase 2A (PP2A) during mitosis.</text>
</comment>
<evidence type="ECO:0000256" key="2">
    <source>
        <dbReference type="ARBA" id="ARBA00022776"/>
    </source>
</evidence>
<accession>A0A9Q0RLP7</accession>
<sequence length="132" mass="14456">MVNQSTNIDHCQRESSTTMDGTKMNESNKYGNLTNRCSSPQFVAQRRLNRGGQKYFDSGDYAMAKASPKTSILDQQATLPTVYELSSPVKLPSPQTNGGNHKSTMTTVQTIISKHRVSIGSLSKLAIDDDKA</sequence>
<dbReference type="GO" id="GO:0005737">
    <property type="term" value="C:cytoplasm"/>
    <property type="evidence" value="ECO:0007669"/>
    <property type="project" value="UniProtKB-SubCell"/>
</dbReference>
<reference evidence="6" key="1">
    <citation type="submission" date="2022-12" db="EMBL/GenBank/DDBJ databases">
        <title>Genome assemblies of Blomia tropicalis.</title>
        <authorList>
            <person name="Cui Y."/>
        </authorList>
    </citation>
    <scope>NUCLEOTIDE SEQUENCE</scope>
    <source>
        <tissue evidence="6">Adult mites</tissue>
    </source>
</reference>
<dbReference type="EMBL" id="JAPWDV010000002">
    <property type="protein sequence ID" value="KAJ6218931.1"/>
    <property type="molecule type" value="Genomic_DNA"/>
</dbReference>
<dbReference type="Proteomes" id="UP001142055">
    <property type="component" value="Chromosome 2"/>
</dbReference>
<protein>
    <submittedName>
        <fullName evidence="6">Uncharacterized protein</fullName>
    </submittedName>
</protein>
<dbReference type="AlphaFoldDB" id="A0A9Q0RLP7"/>
<comment type="similarity">
    <text evidence="1 4">Belongs to the endosulfine family.</text>
</comment>
<keyword evidence="3 4" id="KW-0650">Protein phosphatase inhibitor</keyword>
<comment type="subcellular location">
    <subcellularLocation>
        <location evidence="4">Cytoplasm</location>
    </subcellularLocation>
</comment>
<evidence type="ECO:0000313" key="7">
    <source>
        <dbReference type="Proteomes" id="UP001142055"/>
    </source>
</evidence>
<comment type="caution">
    <text evidence="6">The sequence shown here is derived from an EMBL/GenBank/DDBJ whole genome shotgun (WGS) entry which is preliminary data.</text>
</comment>
<evidence type="ECO:0000256" key="4">
    <source>
        <dbReference type="RuleBase" id="RU363120"/>
    </source>
</evidence>
<dbReference type="Pfam" id="PF04667">
    <property type="entry name" value="Endosulfine"/>
    <property type="match status" value="1"/>
</dbReference>